<evidence type="ECO:0000256" key="4">
    <source>
        <dbReference type="ARBA" id="ARBA00022801"/>
    </source>
</evidence>
<dbReference type="Pfam" id="PF00383">
    <property type="entry name" value="dCMP_cyt_deam_1"/>
    <property type="match status" value="1"/>
</dbReference>
<dbReference type="InterPro" id="IPR002125">
    <property type="entry name" value="CMP_dCMP_dom"/>
</dbReference>
<proteinExistence type="inferred from homology"/>
<dbReference type="InterPro" id="IPR035105">
    <property type="entry name" value="Deoxycytidylate_deaminase_dom"/>
</dbReference>
<evidence type="ECO:0000313" key="7">
    <source>
        <dbReference type="EMBL" id="AFM26698.1"/>
    </source>
</evidence>
<reference evidence="8" key="1">
    <citation type="submission" date="2012-06" db="EMBL/GenBank/DDBJ databases">
        <title>Complete sequence of chromosome of Desulfomonile tiedjei DSM 6799.</title>
        <authorList>
            <person name="Lucas S."/>
            <person name="Copeland A."/>
            <person name="Lapidus A."/>
            <person name="Glavina del Rio T."/>
            <person name="Dalin E."/>
            <person name="Tice H."/>
            <person name="Bruce D."/>
            <person name="Goodwin L."/>
            <person name="Pitluck S."/>
            <person name="Peters L."/>
            <person name="Ovchinnikova G."/>
            <person name="Zeytun A."/>
            <person name="Lu M."/>
            <person name="Kyrpides N."/>
            <person name="Mavromatis K."/>
            <person name="Ivanova N."/>
            <person name="Brettin T."/>
            <person name="Detter J.C."/>
            <person name="Han C."/>
            <person name="Larimer F."/>
            <person name="Land M."/>
            <person name="Hauser L."/>
            <person name="Markowitz V."/>
            <person name="Cheng J.-F."/>
            <person name="Hugenholtz P."/>
            <person name="Woyke T."/>
            <person name="Wu D."/>
            <person name="Spring S."/>
            <person name="Schroeder M."/>
            <person name="Brambilla E."/>
            <person name="Klenk H.-P."/>
            <person name="Eisen J.A."/>
        </authorList>
    </citation>
    <scope>NUCLEOTIDE SEQUENCE [LARGE SCALE GENOMIC DNA]</scope>
    <source>
        <strain evidence="8">ATCC 49306 / DSM 6799 / DCB-1</strain>
    </source>
</reference>
<gene>
    <name evidence="7" type="ordered locus">Desti_4059</name>
</gene>
<accession>I4CAV7</accession>
<evidence type="ECO:0000256" key="2">
    <source>
        <dbReference type="ARBA" id="ARBA00006576"/>
    </source>
</evidence>
<dbReference type="STRING" id="706587.Desti_4059"/>
<evidence type="ECO:0000256" key="1">
    <source>
        <dbReference type="ARBA" id="ARBA00001947"/>
    </source>
</evidence>
<keyword evidence="8" id="KW-1185">Reference proteome</keyword>
<keyword evidence="3" id="KW-0479">Metal-binding</keyword>
<sequence>MNRPSWQEYFMMLAKLVSVRSTCNSRKIGAIIVRNNRILATGYNGAVHGAPHCTDKGPDFCLRRAIGAHDADKYNYCISSHAEVNAIDQAARFGIPLDGSSLYCTLEPCNWCFKQLIQAGIKDIYFEEYYDSKNKDFDMYWRSIMQNHEGIHTFQKIEVGREALDMVINVLSGTKTSARRMVATSPDDSSDMNVEELIRMLEPEGKAQG</sequence>
<dbReference type="PANTHER" id="PTHR11086">
    <property type="entry name" value="DEOXYCYTIDYLATE DEAMINASE-RELATED"/>
    <property type="match status" value="1"/>
</dbReference>
<evidence type="ECO:0000313" key="8">
    <source>
        <dbReference type="Proteomes" id="UP000006055"/>
    </source>
</evidence>
<keyword evidence="5" id="KW-0862">Zinc</keyword>
<dbReference type="CDD" id="cd01286">
    <property type="entry name" value="deoxycytidylate_deaminase"/>
    <property type="match status" value="1"/>
</dbReference>
<keyword evidence="4" id="KW-0378">Hydrolase</keyword>
<protein>
    <submittedName>
        <fullName evidence="7">Deoxycytidylate deaminase</fullName>
    </submittedName>
</protein>
<evidence type="ECO:0000259" key="6">
    <source>
        <dbReference type="PROSITE" id="PS51747"/>
    </source>
</evidence>
<name>I4CAV7_DESTA</name>
<evidence type="ECO:0000256" key="5">
    <source>
        <dbReference type="ARBA" id="ARBA00022833"/>
    </source>
</evidence>
<dbReference type="GO" id="GO:0005737">
    <property type="term" value="C:cytoplasm"/>
    <property type="evidence" value="ECO:0007669"/>
    <property type="project" value="TreeGrafter"/>
</dbReference>
<comment type="cofactor">
    <cofactor evidence="1">
        <name>Zn(2+)</name>
        <dbReference type="ChEBI" id="CHEBI:29105"/>
    </cofactor>
</comment>
<dbReference type="GO" id="GO:0004132">
    <property type="term" value="F:dCMP deaminase activity"/>
    <property type="evidence" value="ECO:0007669"/>
    <property type="project" value="TreeGrafter"/>
</dbReference>
<dbReference type="SUPFAM" id="SSF53927">
    <property type="entry name" value="Cytidine deaminase-like"/>
    <property type="match status" value="1"/>
</dbReference>
<feature type="domain" description="CMP/dCMP-type deaminase" evidence="6">
    <location>
        <begin position="5"/>
        <end position="152"/>
    </location>
</feature>
<dbReference type="PROSITE" id="PS00903">
    <property type="entry name" value="CYT_DCMP_DEAMINASES_1"/>
    <property type="match status" value="1"/>
</dbReference>
<dbReference type="OrthoDB" id="9788517at2"/>
<dbReference type="Gene3D" id="3.40.140.10">
    <property type="entry name" value="Cytidine Deaminase, domain 2"/>
    <property type="match status" value="1"/>
</dbReference>
<dbReference type="RefSeq" id="WP_014811824.1">
    <property type="nucleotide sequence ID" value="NC_018025.1"/>
</dbReference>
<evidence type="ECO:0000256" key="3">
    <source>
        <dbReference type="ARBA" id="ARBA00022723"/>
    </source>
</evidence>
<comment type="similarity">
    <text evidence="2">Belongs to the cytidine and deoxycytidylate deaminase family.</text>
</comment>
<organism evidence="7 8">
    <name type="scientific">Desulfomonile tiedjei (strain ATCC 49306 / DSM 6799 / DCB-1)</name>
    <dbReference type="NCBI Taxonomy" id="706587"/>
    <lineage>
        <taxon>Bacteria</taxon>
        <taxon>Pseudomonadati</taxon>
        <taxon>Thermodesulfobacteriota</taxon>
        <taxon>Desulfomonilia</taxon>
        <taxon>Desulfomonilales</taxon>
        <taxon>Desulfomonilaceae</taxon>
        <taxon>Desulfomonile</taxon>
    </lineage>
</organism>
<dbReference type="eggNOG" id="COG2131">
    <property type="taxonomic scope" value="Bacteria"/>
</dbReference>
<dbReference type="AlphaFoldDB" id="I4CAV7"/>
<dbReference type="HOGENOM" id="CLU_047993_2_1_7"/>
<dbReference type="InterPro" id="IPR016193">
    <property type="entry name" value="Cytidine_deaminase-like"/>
</dbReference>
<dbReference type="PANTHER" id="PTHR11086:SF18">
    <property type="entry name" value="DEOXYCYTIDYLATE DEAMINASE"/>
    <property type="match status" value="1"/>
</dbReference>
<dbReference type="InterPro" id="IPR016192">
    <property type="entry name" value="APOBEC/CMP_deaminase_Zn-bd"/>
</dbReference>
<dbReference type="InterPro" id="IPR015517">
    <property type="entry name" value="dCMP_deaminase-rel"/>
</dbReference>
<dbReference type="KEGG" id="dti:Desti_4059"/>
<dbReference type="GO" id="GO:0008270">
    <property type="term" value="F:zinc ion binding"/>
    <property type="evidence" value="ECO:0007669"/>
    <property type="project" value="InterPro"/>
</dbReference>
<dbReference type="PROSITE" id="PS51747">
    <property type="entry name" value="CYT_DCMP_DEAMINASES_2"/>
    <property type="match status" value="1"/>
</dbReference>
<dbReference type="Proteomes" id="UP000006055">
    <property type="component" value="Chromosome"/>
</dbReference>
<dbReference type="EMBL" id="CP003360">
    <property type="protein sequence ID" value="AFM26698.1"/>
    <property type="molecule type" value="Genomic_DNA"/>
</dbReference>